<dbReference type="EMBL" id="JAENIL010000057">
    <property type="protein sequence ID" value="MBK1879767.1"/>
    <property type="molecule type" value="Genomic_DNA"/>
</dbReference>
<dbReference type="SUPFAM" id="SSF48208">
    <property type="entry name" value="Six-hairpin glycosidases"/>
    <property type="match status" value="1"/>
</dbReference>
<dbReference type="GO" id="GO:0005975">
    <property type="term" value="P:carbohydrate metabolic process"/>
    <property type="evidence" value="ECO:0007669"/>
    <property type="project" value="InterPro"/>
</dbReference>
<gene>
    <name evidence="3" type="ORF">JIN87_22970</name>
</gene>
<keyword evidence="4" id="KW-1185">Reference proteome</keyword>
<dbReference type="PANTHER" id="PTHR31084">
    <property type="entry name" value="ALPHA-L-FUCOSIDASE 2"/>
    <property type="match status" value="1"/>
</dbReference>
<dbReference type="Pfam" id="PF22124">
    <property type="entry name" value="Glyco_hydro_95_cat"/>
    <property type="match status" value="1"/>
</dbReference>
<proteinExistence type="predicted"/>
<name>A0A934RZU3_9BACT</name>
<evidence type="ECO:0000313" key="4">
    <source>
        <dbReference type="Proteomes" id="UP000617628"/>
    </source>
</evidence>
<organism evidence="3 4">
    <name type="scientific">Pelagicoccus mobilis</name>
    <dbReference type="NCBI Taxonomy" id="415221"/>
    <lineage>
        <taxon>Bacteria</taxon>
        <taxon>Pseudomonadati</taxon>
        <taxon>Verrucomicrobiota</taxon>
        <taxon>Opitutia</taxon>
        <taxon>Puniceicoccales</taxon>
        <taxon>Pelagicoccaceae</taxon>
        <taxon>Pelagicoccus</taxon>
    </lineage>
</organism>
<feature type="domain" description="Glycosyl hydrolase family 95 catalytic" evidence="2">
    <location>
        <begin position="269"/>
        <end position="609"/>
    </location>
</feature>
<dbReference type="InterPro" id="IPR027414">
    <property type="entry name" value="GH95_N_dom"/>
</dbReference>
<dbReference type="InterPro" id="IPR008928">
    <property type="entry name" value="6-hairpin_glycosidase_sf"/>
</dbReference>
<dbReference type="GO" id="GO:0004560">
    <property type="term" value="F:alpha-L-fucosidase activity"/>
    <property type="evidence" value="ECO:0007669"/>
    <property type="project" value="TreeGrafter"/>
</dbReference>
<keyword evidence="3" id="KW-0378">Hydrolase</keyword>
<feature type="domain" description="Glycosyl hydrolase family 95 N-terminal" evidence="1">
    <location>
        <begin position="13"/>
        <end position="249"/>
    </location>
</feature>
<accession>A0A934RZU3</accession>
<protein>
    <submittedName>
        <fullName evidence="3">Glycoside hydrolase family 95 protein</fullName>
    </submittedName>
</protein>
<sequence length="612" mass="68055">MTVLCDAKADLLMWYKEPAAQWDHGIPVGNGRLGAMVLGGIEDERIVINEESVWSRGGEYKDRPGGHEHVDEIRRLIFEGKFKAAESLISEKLLGERLESGTNCYQVLADLHIEYEGLEDAHSYRRELDLETAITRVQFKTGNWKNRVSYTREVFASAVDQAIYVRIGGDKPGRVNCSLSLKRNGGKPTVSVEGDEIHLYEHVGEGVRAHCRVKVLNTGGTLTTASGEITIENADSLVLVITGATDYAESDPVGATDRQLEAASTRIFEEALIDHVEEYQSYFNRFSIDLGESVASSFATDERIDAIKRGSYDPSLMAMYVQFARYLLISSSRPGTLPANLQGIWVDGVKPAWNSDYHVNINVQMNYWAAEVFNLADCHEPLFTFLEGLVPNGRKTAEEMYGANGIAIHHTTDAWKFTTGFGKPNYGMWPMAGGWVGSHFWEHYLHGGDEAFLRERGYPFMKAAAEFYLDFLVEHPVSGHLVSGPSISPENRFIAPDGYQAAVCMGPAMDHQIIYENFSACIEASEILDTDEAFRARLRDTLSRLAPVRIGGDGRILEWTDGVGEANPGHRHISHLFGLHPGRQYTWQETPEMMEAAVKVLEKRLASGGGHT</sequence>
<dbReference type="PANTHER" id="PTHR31084:SF0">
    <property type="entry name" value="ALPHA-L-FUCOSIDASE 2"/>
    <property type="match status" value="1"/>
</dbReference>
<dbReference type="InterPro" id="IPR012341">
    <property type="entry name" value="6hp_glycosidase-like_sf"/>
</dbReference>
<feature type="non-terminal residue" evidence="3">
    <location>
        <position position="612"/>
    </location>
</feature>
<evidence type="ECO:0000313" key="3">
    <source>
        <dbReference type="EMBL" id="MBK1879767.1"/>
    </source>
</evidence>
<comment type="caution">
    <text evidence="3">The sequence shown here is derived from an EMBL/GenBank/DDBJ whole genome shotgun (WGS) entry which is preliminary data.</text>
</comment>
<dbReference type="RefSeq" id="WP_325176406.1">
    <property type="nucleotide sequence ID" value="NZ_JAENIL010000057.1"/>
</dbReference>
<dbReference type="Proteomes" id="UP000617628">
    <property type="component" value="Unassembled WGS sequence"/>
</dbReference>
<dbReference type="Pfam" id="PF14498">
    <property type="entry name" value="Glyco_hyd_65N_2"/>
    <property type="match status" value="1"/>
</dbReference>
<evidence type="ECO:0000259" key="2">
    <source>
        <dbReference type="Pfam" id="PF22124"/>
    </source>
</evidence>
<dbReference type="Gene3D" id="1.50.10.10">
    <property type="match status" value="1"/>
</dbReference>
<reference evidence="3" key="1">
    <citation type="submission" date="2021-01" db="EMBL/GenBank/DDBJ databases">
        <title>Modified the classification status of verrucomicrobia.</title>
        <authorList>
            <person name="Feng X."/>
        </authorList>
    </citation>
    <scope>NUCLEOTIDE SEQUENCE</scope>
    <source>
        <strain evidence="3">KCTC 13126</strain>
    </source>
</reference>
<dbReference type="InterPro" id="IPR054363">
    <property type="entry name" value="GH95_cat"/>
</dbReference>
<evidence type="ECO:0000259" key="1">
    <source>
        <dbReference type="Pfam" id="PF14498"/>
    </source>
</evidence>
<dbReference type="AlphaFoldDB" id="A0A934RZU3"/>